<dbReference type="GO" id="GO:0032259">
    <property type="term" value="P:methylation"/>
    <property type="evidence" value="ECO:0007669"/>
    <property type="project" value="UniProtKB-KW"/>
</dbReference>
<dbReference type="InterPro" id="IPR037010">
    <property type="entry name" value="VitB12-dep_Met_synth_activ_sf"/>
</dbReference>
<dbReference type="AlphaFoldDB" id="B0TT76"/>
<evidence type="ECO:0000313" key="4">
    <source>
        <dbReference type="Proteomes" id="UP000001317"/>
    </source>
</evidence>
<gene>
    <name evidence="3" type="ordered locus">Shal_3472</name>
</gene>
<dbReference type="Proteomes" id="UP000001317">
    <property type="component" value="Chromosome"/>
</dbReference>
<organism evidence="3 4">
    <name type="scientific">Shewanella halifaxensis (strain HAW-EB4)</name>
    <dbReference type="NCBI Taxonomy" id="458817"/>
    <lineage>
        <taxon>Bacteria</taxon>
        <taxon>Pseudomonadati</taxon>
        <taxon>Pseudomonadota</taxon>
        <taxon>Gammaproteobacteria</taxon>
        <taxon>Alteromonadales</taxon>
        <taxon>Shewanellaceae</taxon>
        <taxon>Shewanella</taxon>
    </lineage>
</organism>
<dbReference type="EMBL" id="CP000931">
    <property type="protein sequence ID" value="ABZ78017.1"/>
    <property type="molecule type" value="Genomic_DNA"/>
</dbReference>
<dbReference type="GO" id="GO:0008705">
    <property type="term" value="F:methionine synthase activity"/>
    <property type="evidence" value="ECO:0007669"/>
    <property type="project" value="InterPro"/>
</dbReference>
<proteinExistence type="predicted"/>
<evidence type="ECO:0000313" key="3">
    <source>
        <dbReference type="EMBL" id="ABZ78017.1"/>
    </source>
</evidence>
<evidence type="ECO:0000256" key="1">
    <source>
        <dbReference type="PROSITE-ProRule" id="PRU00346"/>
    </source>
</evidence>
<accession>B0TT76</accession>
<keyword evidence="4" id="KW-1185">Reference proteome</keyword>
<protein>
    <recommendedName>
        <fullName evidence="2">AdoMet activation domain-containing protein</fullName>
    </recommendedName>
</protein>
<sequence>MSDISRDQVEDYAERKRMSIKEIERCLAPMHDYAHNYEHGYEHGYDPE</sequence>
<dbReference type="SUPFAM" id="SSF56507">
    <property type="entry name" value="Methionine synthase activation domain-like"/>
    <property type="match status" value="1"/>
</dbReference>
<dbReference type="InterPro" id="IPR004223">
    <property type="entry name" value="VitB12-dep_Met_synth_activ_dom"/>
</dbReference>
<reference evidence="3" key="1">
    <citation type="submission" date="2008-01" db="EMBL/GenBank/DDBJ databases">
        <title>Complete sequence of Shewanella halifaxensis HAW-EB4.</title>
        <authorList>
            <consortium name="US DOE Joint Genome Institute"/>
            <person name="Copeland A."/>
            <person name="Lucas S."/>
            <person name="Lapidus A."/>
            <person name="Glavina del Rio T."/>
            <person name="Dalin E."/>
            <person name="Tice H."/>
            <person name="Bruce D."/>
            <person name="Goodwin L."/>
            <person name="Pitluck S."/>
            <person name="Sims D."/>
            <person name="Brettin T."/>
            <person name="Detter J.C."/>
            <person name="Han C."/>
            <person name="Kuske C.R."/>
            <person name="Schmutz J."/>
            <person name="Larimer F."/>
            <person name="Land M."/>
            <person name="Hauser L."/>
            <person name="Kyrpides N."/>
            <person name="Kim E."/>
            <person name="Zhao J.-S."/>
            <person name="Richardson P."/>
        </authorList>
    </citation>
    <scope>NUCLEOTIDE SEQUENCE [LARGE SCALE GENOMIC DNA]</scope>
    <source>
        <strain evidence="3">HAW-EB4</strain>
    </source>
</reference>
<dbReference type="HOGENOM" id="CLU_3157739_0_0_6"/>
<feature type="domain" description="AdoMet activation" evidence="2">
    <location>
        <begin position="1"/>
        <end position="36"/>
    </location>
</feature>
<dbReference type="PROSITE" id="PS50974">
    <property type="entry name" value="ADOMET_ACTIVATION"/>
    <property type="match status" value="1"/>
</dbReference>
<dbReference type="RefSeq" id="WP_012278537.1">
    <property type="nucleotide sequence ID" value="NC_010334.1"/>
</dbReference>
<keyword evidence="1" id="KW-0489">Methyltransferase</keyword>
<evidence type="ECO:0000259" key="2">
    <source>
        <dbReference type="PROSITE" id="PS50974"/>
    </source>
</evidence>
<dbReference type="KEGG" id="shl:Shal_3472"/>
<dbReference type="Gene3D" id="3.10.196.10">
    <property type="entry name" value="Vitamin B12-dependent methionine synthase, activation domain"/>
    <property type="match status" value="1"/>
</dbReference>
<name>B0TT76_SHEHH</name>
<keyword evidence="1" id="KW-0808">Transferase</keyword>